<dbReference type="GO" id="GO:0010181">
    <property type="term" value="F:FMN binding"/>
    <property type="evidence" value="ECO:0007669"/>
    <property type="project" value="InterPro"/>
</dbReference>
<dbReference type="InterPro" id="IPR051799">
    <property type="entry name" value="NADH_flavin_oxidoreductase"/>
</dbReference>
<proteinExistence type="predicted"/>
<dbReference type="CDD" id="cd04735">
    <property type="entry name" value="OYE_like_4_FMN"/>
    <property type="match status" value="1"/>
</dbReference>
<dbReference type="PANTHER" id="PTHR43656">
    <property type="entry name" value="BINDING OXIDOREDUCTASE, PUTATIVE (AFU_ORTHOLOGUE AFUA_2G08260)-RELATED"/>
    <property type="match status" value="1"/>
</dbReference>
<accession>A0A415ERE2</accession>
<dbReference type="Proteomes" id="UP000286288">
    <property type="component" value="Unassembled WGS sequence"/>
</dbReference>
<dbReference type="InterPro" id="IPR001155">
    <property type="entry name" value="OxRdtase_FMN_N"/>
</dbReference>
<dbReference type="Gene3D" id="3.20.20.70">
    <property type="entry name" value="Aldolase class I"/>
    <property type="match status" value="1"/>
</dbReference>
<dbReference type="PANTHER" id="PTHR43656:SF2">
    <property type="entry name" value="BINDING OXIDOREDUCTASE, PUTATIVE (AFU_ORTHOLOGUE AFUA_2G08260)-RELATED"/>
    <property type="match status" value="1"/>
</dbReference>
<organism evidence="5 6">
    <name type="scientific">Enterococcus casseliflavus</name>
    <name type="common">Enterococcus flavescens</name>
    <dbReference type="NCBI Taxonomy" id="37734"/>
    <lineage>
        <taxon>Bacteria</taxon>
        <taxon>Bacillati</taxon>
        <taxon>Bacillota</taxon>
        <taxon>Bacilli</taxon>
        <taxon>Lactobacillales</taxon>
        <taxon>Enterococcaceae</taxon>
        <taxon>Enterococcus</taxon>
    </lineage>
</organism>
<feature type="domain" description="NADH:flavin oxidoreductase/NADH oxidase N-terminal" evidence="3">
    <location>
        <begin position="14"/>
        <end position="331"/>
    </location>
</feature>
<evidence type="ECO:0000313" key="4">
    <source>
        <dbReference type="EMBL" id="QGN28992.1"/>
    </source>
</evidence>
<evidence type="ECO:0000256" key="1">
    <source>
        <dbReference type="ARBA" id="ARBA00022630"/>
    </source>
</evidence>
<dbReference type="Proteomes" id="UP000422837">
    <property type="component" value="Chromosome"/>
</dbReference>
<evidence type="ECO:0000259" key="3">
    <source>
        <dbReference type="Pfam" id="PF00724"/>
    </source>
</evidence>
<keyword evidence="2" id="KW-0560">Oxidoreductase</keyword>
<evidence type="ECO:0000313" key="7">
    <source>
        <dbReference type="Proteomes" id="UP000422837"/>
    </source>
</evidence>
<reference evidence="4 7" key="2">
    <citation type="submission" date="2019-11" db="EMBL/GenBank/DDBJ databases">
        <title>Detection and genome characteristic of a blood enterococcus casselifavus isolate from Zhengzhou,china.</title>
        <authorList>
            <person name="Wen P."/>
        </authorList>
    </citation>
    <scope>NUCLEOTIDE SEQUENCE [LARGE SCALE GENOMIC DNA]</scope>
    <source>
        <strain evidence="4 7">EC291</strain>
    </source>
</reference>
<evidence type="ECO:0000313" key="6">
    <source>
        <dbReference type="Proteomes" id="UP000286288"/>
    </source>
</evidence>
<evidence type="ECO:0000313" key="5">
    <source>
        <dbReference type="EMBL" id="RHK05808.1"/>
    </source>
</evidence>
<dbReference type="GO" id="GO:0016491">
    <property type="term" value="F:oxidoreductase activity"/>
    <property type="evidence" value="ECO:0007669"/>
    <property type="project" value="UniProtKB-KW"/>
</dbReference>
<name>A0A415ERE2_ENTCA</name>
<dbReference type="SUPFAM" id="SSF51395">
    <property type="entry name" value="FMN-linked oxidoreductases"/>
    <property type="match status" value="1"/>
</dbReference>
<sequence length="370" mass="41373">MRNVTDKATFKRGLQLKNRIIMAPMTTKMSFFDGVITKDELAYYGLRSGEVGAVITAAANVQEDGKGWEGELGAYDDAFLPGLSKLASTIKTNGTKAILQIFHAGRMTDDSVLRGTQPISASAVAAERPNAQVPREVTVDEILTIIENFKKATERAIKAGFDGVELHGANTYLIQQFFSPHSNRRSDEWGGSLENRYRFIEKLVDEVLETVDQSGVKEFIVGYRFSPEEFEEPGIRFEDTLFLVDQLAEKGLDYLHISLADYTRKSISKAYQEKSMLAYVYEKIAQRVPLIGVGDVRTSKDAAGLLEHADFVAVGRALLIDPHWGQKVLDGQDALIRTTVSTYEREELVLQNGVWGFMENMMPDRLNEEK</sequence>
<gene>
    <name evidence="5" type="ORF">DW084_11760</name>
    <name evidence="4" type="ORF">GFU50_05555</name>
</gene>
<protein>
    <submittedName>
        <fullName evidence="5">NADH-dependent flavin oxidoreductase</fullName>
    </submittedName>
</protein>
<reference evidence="5 6" key="1">
    <citation type="submission" date="2018-08" db="EMBL/GenBank/DDBJ databases">
        <title>A genome reference for cultivated species of the human gut microbiota.</title>
        <authorList>
            <person name="Zou Y."/>
            <person name="Xue W."/>
            <person name="Luo G."/>
        </authorList>
    </citation>
    <scope>NUCLEOTIDE SEQUENCE [LARGE SCALE GENOMIC DNA]</scope>
    <source>
        <strain evidence="5 6">AF48-16</strain>
    </source>
</reference>
<keyword evidence="1" id="KW-0285">Flavoprotein</keyword>
<dbReference type="InterPro" id="IPR013785">
    <property type="entry name" value="Aldolase_TIM"/>
</dbReference>
<evidence type="ECO:0000256" key="2">
    <source>
        <dbReference type="ARBA" id="ARBA00023002"/>
    </source>
</evidence>
<dbReference type="Pfam" id="PF00724">
    <property type="entry name" value="Oxidored_FMN"/>
    <property type="match status" value="1"/>
</dbReference>
<dbReference type="AlphaFoldDB" id="A0A415ERE2"/>
<dbReference type="RefSeq" id="WP_010747833.1">
    <property type="nucleotide sequence ID" value="NZ_CABGIF010000002.1"/>
</dbReference>
<dbReference type="EMBL" id="QRMZ01000015">
    <property type="protein sequence ID" value="RHK05808.1"/>
    <property type="molecule type" value="Genomic_DNA"/>
</dbReference>
<dbReference type="EMBL" id="CP046123">
    <property type="protein sequence ID" value="QGN28992.1"/>
    <property type="molecule type" value="Genomic_DNA"/>
</dbReference>